<evidence type="ECO:0000256" key="2">
    <source>
        <dbReference type="ARBA" id="ARBA00023002"/>
    </source>
</evidence>
<dbReference type="Proteomes" id="UP000226031">
    <property type="component" value="Unassembled WGS sequence"/>
</dbReference>
<organism evidence="4 5">
    <name type="scientific">[Emmonsia] crescens</name>
    <dbReference type="NCBI Taxonomy" id="73230"/>
    <lineage>
        <taxon>Eukaryota</taxon>
        <taxon>Fungi</taxon>
        <taxon>Dikarya</taxon>
        <taxon>Ascomycota</taxon>
        <taxon>Pezizomycotina</taxon>
        <taxon>Eurotiomycetes</taxon>
        <taxon>Eurotiomycetidae</taxon>
        <taxon>Onygenales</taxon>
        <taxon>Ajellomycetaceae</taxon>
        <taxon>Emergomyces</taxon>
    </lineage>
</organism>
<sequence>MVKVAIAGTSGLAQYIAHYISTETYHQFIFLSRNNNPGLTAKGWQVLKVDYANHNNLQYALTGIDTVISTISGEAEIALIDAAAHLHVRRFAPSEFEGLPSMRPAANVLDRGNTNSLARLRYHAQYGMQYAVFACGIFYERFAPGGMAALQLGKGTYIDGEGGYLMNIRTMKAEIPYFNALGEPVCICMTSAQDLARYIVAALDLPQWTTEFRVCGERMVLGDVVKEAEIMRGAQFEKAILTDEALENSLAYAKASGSLLQQWRLHHLLATTAGSYDFGSPNLHSLVNVKPQRFRDWLHASWALIP</sequence>
<keyword evidence="1" id="KW-0521">NADP</keyword>
<evidence type="ECO:0000256" key="1">
    <source>
        <dbReference type="ARBA" id="ARBA00022857"/>
    </source>
</evidence>
<evidence type="ECO:0000313" key="5">
    <source>
        <dbReference type="Proteomes" id="UP000226031"/>
    </source>
</evidence>
<dbReference type="SUPFAM" id="SSF51735">
    <property type="entry name" value="NAD(P)-binding Rossmann-fold domains"/>
    <property type="match status" value="1"/>
</dbReference>
<dbReference type="EMBL" id="PDND01000027">
    <property type="protein sequence ID" value="PGH35148.1"/>
    <property type="molecule type" value="Genomic_DNA"/>
</dbReference>
<evidence type="ECO:0000259" key="3">
    <source>
        <dbReference type="Pfam" id="PF05368"/>
    </source>
</evidence>
<keyword evidence="2" id="KW-0560">Oxidoreductase</keyword>
<dbReference type="PANTHER" id="PTHR47706:SF5">
    <property type="entry name" value="ISOFLAVONE REDUCTASE"/>
    <property type="match status" value="1"/>
</dbReference>
<comment type="caution">
    <text evidence="4">The sequence shown here is derived from an EMBL/GenBank/DDBJ whole genome shotgun (WGS) entry which is preliminary data.</text>
</comment>
<dbReference type="Pfam" id="PF05368">
    <property type="entry name" value="NmrA"/>
    <property type="match status" value="1"/>
</dbReference>
<evidence type="ECO:0000313" key="4">
    <source>
        <dbReference type="EMBL" id="PGH35148.1"/>
    </source>
</evidence>
<proteinExistence type="predicted"/>
<gene>
    <name evidence="4" type="ORF">GX50_02070</name>
</gene>
<accession>A0A2B7ZPM2</accession>
<dbReference type="InterPro" id="IPR036291">
    <property type="entry name" value="NAD(P)-bd_dom_sf"/>
</dbReference>
<dbReference type="PANTHER" id="PTHR47706">
    <property type="entry name" value="NMRA-LIKE FAMILY PROTEIN"/>
    <property type="match status" value="1"/>
</dbReference>
<name>A0A2B7ZPM2_9EURO</name>
<dbReference type="InterPro" id="IPR008030">
    <property type="entry name" value="NmrA-like"/>
</dbReference>
<dbReference type="VEuPathDB" id="FungiDB:EMCG_05959"/>
<keyword evidence="5" id="KW-1185">Reference proteome</keyword>
<protein>
    <recommendedName>
        <fullName evidence="3">NmrA-like domain-containing protein</fullName>
    </recommendedName>
</protein>
<dbReference type="GO" id="GO:0016491">
    <property type="term" value="F:oxidoreductase activity"/>
    <property type="evidence" value="ECO:0007669"/>
    <property type="project" value="UniProtKB-KW"/>
</dbReference>
<reference evidence="4 5" key="1">
    <citation type="submission" date="2017-10" db="EMBL/GenBank/DDBJ databases">
        <title>Comparative genomics in systemic dimorphic fungi from Ajellomycetaceae.</title>
        <authorList>
            <person name="Munoz J.F."/>
            <person name="Mcewen J.G."/>
            <person name="Clay O.K."/>
            <person name="Cuomo C.A."/>
        </authorList>
    </citation>
    <scope>NUCLEOTIDE SEQUENCE [LARGE SCALE GENOMIC DNA]</scope>
    <source>
        <strain evidence="4 5">UAMH4076</strain>
    </source>
</reference>
<dbReference type="Gene3D" id="3.40.50.720">
    <property type="entry name" value="NAD(P)-binding Rossmann-like Domain"/>
    <property type="match status" value="1"/>
</dbReference>
<feature type="domain" description="NmrA-like" evidence="3">
    <location>
        <begin position="4"/>
        <end position="98"/>
    </location>
</feature>
<dbReference type="InterPro" id="IPR051609">
    <property type="entry name" value="NmrA/Isoflavone_reductase-like"/>
</dbReference>
<dbReference type="AlphaFoldDB" id="A0A2B7ZPM2"/>